<accession>A0AAJ0JQR3</accession>
<dbReference type="EMBL" id="LAIU01000003">
    <property type="protein sequence ID" value="KKB25673.1"/>
    <property type="molecule type" value="Genomic_DNA"/>
</dbReference>
<evidence type="ECO:0000313" key="1">
    <source>
        <dbReference type="EMBL" id="KKB25673.1"/>
    </source>
</evidence>
<gene>
    <name evidence="1" type="ORF">VV61_06255</name>
</gene>
<evidence type="ECO:0000313" key="2">
    <source>
        <dbReference type="Proteomes" id="UP000033530"/>
    </source>
</evidence>
<sequence length="59" mass="6764">MVNKALLFNIKIMKVGSDFYKKKNTLNKEEPSHCKSVQGSIKLEKQSVLYNVIDAYEIS</sequence>
<protein>
    <submittedName>
        <fullName evidence="1">Uncharacterized protein</fullName>
    </submittedName>
</protein>
<comment type="caution">
    <text evidence="1">The sequence shown here is derived from an EMBL/GenBank/DDBJ whole genome shotgun (WGS) entry which is preliminary data.</text>
</comment>
<dbReference type="Proteomes" id="UP000033530">
    <property type="component" value="Unassembled WGS sequence"/>
</dbReference>
<dbReference type="AlphaFoldDB" id="A0AAJ0JQR3"/>
<name>A0AAJ0JQR3_STACA</name>
<proteinExistence type="predicted"/>
<organism evidence="1 2">
    <name type="scientific">Staphylococcus carnosus</name>
    <dbReference type="NCBI Taxonomy" id="1281"/>
    <lineage>
        <taxon>Bacteria</taxon>
        <taxon>Bacillati</taxon>
        <taxon>Bacillota</taxon>
        <taxon>Bacilli</taxon>
        <taxon>Bacillales</taxon>
        <taxon>Staphylococcaceae</taxon>
        <taxon>Staphylococcus</taxon>
    </lineage>
</organism>
<reference evidence="1 2" key="1">
    <citation type="submission" date="2015-03" db="EMBL/GenBank/DDBJ databases">
        <title>Draft Genome Sequence of S. carnosus subsp. utilis LTH 7013, Isolated from South Tirolean Ham.</title>
        <authorList>
            <person name="Mueller A."/>
            <person name="Huptas C."/>
            <person name="Wenning M."/>
            <person name="Weiss A."/>
            <person name="Schmidt H."/>
        </authorList>
    </citation>
    <scope>NUCLEOTIDE SEQUENCE [LARGE SCALE GENOMIC DNA]</scope>
    <source>
        <strain evidence="1 2">LTH7013</strain>
    </source>
</reference>